<accession>A0A1H9K2U8</accession>
<dbReference type="PROSITE" id="PS51257">
    <property type="entry name" value="PROKAR_LIPOPROTEIN"/>
    <property type="match status" value="1"/>
</dbReference>
<dbReference type="GO" id="GO:1901982">
    <property type="term" value="F:maltose binding"/>
    <property type="evidence" value="ECO:0007669"/>
    <property type="project" value="TreeGrafter"/>
</dbReference>
<comment type="similarity">
    <text evidence="1">Belongs to the bacterial solute-binding protein 1 family.</text>
</comment>
<evidence type="ECO:0000256" key="2">
    <source>
        <dbReference type="ARBA" id="ARBA00022448"/>
    </source>
</evidence>
<organism evidence="5 6">
    <name type="scientific">Actinokineospora terrae</name>
    <dbReference type="NCBI Taxonomy" id="155974"/>
    <lineage>
        <taxon>Bacteria</taxon>
        <taxon>Bacillati</taxon>
        <taxon>Actinomycetota</taxon>
        <taxon>Actinomycetes</taxon>
        <taxon>Pseudonocardiales</taxon>
        <taxon>Pseudonocardiaceae</taxon>
        <taxon>Actinokineospora</taxon>
    </lineage>
</organism>
<gene>
    <name evidence="5" type="ORF">SAMN04487818_1016</name>
</gene>
<protein>
    <submittedName>
        <fullName evidence="5">N,N'-diacetylchitobiose transport system substrate-binding protein</fullName>
    </submittedName>
</protein>
<keyword evidence="6" id="KW-1185">Reference proteome</keyword>
<evidence type="ECO:0000313" key="5">
    <source>
        <dbReference type="EMBL" id="SEQ93571.1"/>
    </source>
</evidence>
<dbReference type="GO" id="GO:0015768">
    <property type="term" value="P:maltose transport"/>
    <property type="evidence" value="ECO:0007669"/>
    <property type="project" value="TreeGrafter"/>
</dbReference>
<evidence type="ECO:0000313" key="6">
    <source>
        <dbReference type="Proteomes" id="UP000199051"/>
    </source>
</evidence>
<name>A0A1H9K2U8_9PSEU</name>
<dbReference type="InterPro" id="IPR006059">
    <property type="entry name" value="SBP"/>
</dbReference>
<evidence type="ECO:0000256" key="4">
    <source>
        <dbReference type="SAM" id="SignalP"/>
    </source>
</evidence>
<evidence type="ECO:0000256" key="1">
    <source>
        <dbReference type="ARBA" id="ARBA00008520"/>
    </source>
</evidence>
<dbReference type="Proteomes" id="UP000199051">
    <property type="component" value="Unassembled WGS sequence"/>
</dbReference>
<dbReference type="CDD" id="cd14747">
    <property type="entry name" value="PBP2_MalE"/>
    <property type="match status" value="1"/>
</dbReference>
<dbReference type="PANTHER" id="PTHR30061:SF50">
    <property type="entry name" value="MALTOSE_MALTODEXTRIN-BINDING PERIPLASMIC PROTEIN"/>
    <property type="match status" value="1"/>
</dbReference>
<feature type="signal peptide" evidence="4">
    <location>
        <begin position="1"/>
        <end position="22"/>
    </location>
</feature>
<dbReference type="PANTHER" id="PTHR30061">
    <property type="entry name" value="MALTOSE-BINDING PERIPLASMIC PROTEIN"/>
    <property type="match status" value="1"/>
</dbReference>
<keyword evidence="3 4" id="KW-0732">Signal</keyword>
<dbReference type="Pfam" id="PF01547">
    <property type="entry name" value="SBP_bac_1"/>
    <property type="match status" value="1"/>
</dbReference>
<proteinExistence type="inferred from homology"/>
<dbReference type="STRING" id="155974.SAMN04487818_1016"/>
<dbReference type="SUPFAM" id="SSF53850">
    <property type="entry name" value="Periplasmic binding protein-like II"/>
    <property type="match status" value="1"/>
</dbReference>
<dbReference type="GO" id="GO:0055052">
    <property type="term" value="C:ATP-binding cassette (ABC) transporter complex, substrate-binding subunit-containing"/>
    <property type="evidence" value="ECO:0007669"/>
    <property type="project" value="TreeGrafter"/>
</dbReference>
<dbReference type="GO" id="GO:0042956">
    <property type="term" value="P:maltodextrin transmembrane transport"/>
    <property type="evidence" value="ECO:0007669"/>
    <property type="project" value="TreeGrafter"/>
</dbReference>
<evidence type="ECO:0000256" key="3">
    <source>
        <dbReference type="ARBA" id="ARBA00022729"/>
    </source>
</evidence>
<reference evidence="6" key="1">
    <citation type="submission" date="2016-10" db="EMBL/GenBank/DDBJ databases">
        <authorList>
            <person name="Varghese N."/>
            <person name="Submissions S."/>
        </authorList>
    </citation>
    <scope>NUCLEOTIDE SEQUENCE [LARGE SCALE GENOMIC DNA]</scope>
    <source>
        <strain evidence="6">DSM 44260</strain>
    </source>
</reference>
<dbReference type="Gene3D" id="3.40.190.10">
    <property type="entry name" value="Periplasmic binding protein-like II"/>
    <property type="match status" value="2"/>
</dbReference>
<keyword evidence="2" id="KW-0813">Transport</keyword>
<dbReference type="RefSeq" id="WP_092774312.1">
    <property type="nucleotide sequence ID" value="NZ_FOGI01000001.1"/>
</dbReference>
<dbReference type="AlphaFoldDB" id="A0A1H9K2U8"/>
<sequence>MRSWSKALVGGFAVALAVAGCAGSGSGNDSAGQTSAPSGPRTLTVWLMNGSAPTTLTDELHKEFQASHKDVTVKYEIQQWNGIQDKLTTALASNDAPDVIEIGNTQAPKFASENVLEDLTASTGDFNGANWLSSLKDSGSWDGKQYAIPFYAANREILYRKDLFEQAGITAPPTSREEWLAAIGKLKAKFGSDPDFQALYLPGQNWYTLLSFIWDEGGDIAKKDGTKFTASLDSAEAKAGLEFYKKLVEESGTKAPKDADEQTPEQAGIYGGGKVAMFVALPWELATAAKSDPTIKDKTGAFPIPSKTAGKTAPVFQGGSNLAVPANSKDKDLAKEYLKLISSDKYQAGFAKAGMIPGTSKDVSLLEADPINAAMAKASANGKAVPATPGWATIEAGQNPIKDLLTAYLTGAKSIDQATKDANDALNKAFSS</sequence>
<feature type="chain" id="PRO_5039582747" evidence="4">
    <location>
        <begin position="23"/>
        <end position="432"/>
    </location>
</feature>
<dbReference type="EMBL" id="FOGI01000001">
    <property type="protein sequence ID" value="SEQ93571.1"/>
    <property type="molecule type" value="Genomic_DNA"/>
</dbReference>